<dbReference type="Proteomes" id="UP000712281">
    <property type="component" value="Unassembled WGS sequence"/>
</dbReference>
<evidence type="ECO:0000313" key="4">
    <source>
        <dbReference type="Proteomes" id="UP000712281"/>
    </source>
</evidence>
<feature type="region of interest" description="Disordered" evidence="1">
    <location>
        <begin position="83"/>
        <end position="105"/>
    </location>
</feature>
<comment type="caution">
    <text evidence="3">The sequence shown here is derived from an EMBL/GenBank/DDBJ whole genome shotgun (WGS) entry which is preliminary data.</text>
</comment>
<accession>A0A8S9MET7</accession>
<organism evidence="3 4">
    <name type="scientific">Brassica cretica</name>
    <name type="common">Mustard</name>
    <dbReference type="NCBI Taxonomy" id="69181"/>
    <lineage>
        <taxon>Eukaryota</taxon>
        <taxon>Viridiplantae</taxon>
        <taxon>Streptophyta</taxon>
        <taxon>Embryophyta</taxon>
        <taxon>Tracheophyta</taxon>
        <taxon>Spermatophyta</taxon>
        <taxon>Magnoliopsida</taxon>
        <taxon>eudicotyledons</taxon>
        <taxon>Gunneridae</taxon>
        <taxon>Pentapetalae</taxon>
        <taxon>rosids</taxon>
        <taxon>malvids</taxon>
        <taxon>Brassicales</taxon>
        <taxon>Brassicaceae</taxon>
        <taxon>Brassiceae</taxon>
        <taxon>Brassica</taxon>
    </lineage>
</organism>
<protein>
    <submittedName>
        <fullName evidence="3">Uncharacterized protein</fullName>
    </submittedName>
</protein>
<name>A0A8S9MET7_BRACR</name>
<dbReference type="AlphaFoldDB" id="A0A8S9MET7"/>
<evidence type="ECO:0000256" key="1">
    <source>
        <dbReference type="SAM" id="MobiDB-lite"/>
    </source>
</evidence>
<gene>
    <name evidence="3" type="ORF">F2Q68_00039136</name>
    <name evidence="2" type="ORF">F2Q70_00038506</name>
</gene>
<dbReference type="EMBL" id="QGKY02000190">
    <property type="protein sequence ID" value="KAF2591915.1"/>
    <property type="molecule type" value="Genomic_DNA"/>
</dbReference>
<proteinExistence type="predicted"/>
<evidence type="ECO:0000313" key="2">
    <source>
        <dbReference type="EMBL" id="KAF2591915.1"/>
    </source>
</evidence>
<dbReference type="EMBL" id="QGKW02000007">
    <property type="protein sequence ID" value="KAF2616471.1"/>
    <property type="molecule type" value="Genomic_DNA"/>
</dbReference>
<reference evidence="3" key="1">
    <citation type="submission" date="2019-12" db="EMBL/GenBank/DDBJ databases">
        <title>Genome sequencing and annotation of Brassica cretica.</title>
        <authorList>
            <person name="Studholme D.J."/>
            <person name="Sarris P.F."/>
        </authorList>
    </citation>
    <scope>NUCLEOTIDE SEQUENCE</scope>
    <source>
        <strain evidence="3">PFS-001/15</strain>
        <strain evidence="2">PFS-102/07</strain>
        <tissue evidence="3">Leaf</tissue>
    </source>
</reference>
<evidence type="ECO:0000313" key="3">
    <source>
        <dbReference type="EMBL" id="KAF2616471.1"/>
    </source>
</evidence>
<sequence length="105" mass="12004">MTPMESTASCNAVRILTHEEFAARNPHTPSPFYVKIDRHSNIPIDRQKETAIDRQTPAHIDRCAPLTYRVQMPKIDVARLNALMPQPKPSNNPPEATRGHQYTFR</sequence>